<dbReference type="KEGG" id="cel:CELE_Y47D9A.3"/>
<dbReference type="HOGENOM" id="CLU_2690063_0_0_1"/>
<dbReference type="InParanoid" id="Q9N4V6"/>
<feature type="compositionally biased region" description="Basic residues" evidence="1">
    <location>
        <begin position="43"/>
        <end position="67"/>
    </location>
</feature>
<dbReference type="GeneID" id="189989"/>
<organism evidence="2 3">
    <name type="scientific">Caenorhabditis elegans</name>
    <dbReference type="NCBI Taxonomy" id="6239"/>
    <lineage>
        <taxon>Eukaryota</taxon>
        <taxon>Metazoa</taxon>
        <taxon>Ecdysozoa</taxon>
        <taxon>Nematoda</taxon>
        <taxon>Chromadorea</taxon>
        <taxon>Rhabditida</taxon>
        <taxon>Rhabditina</taxon>
        <taxon>Rhabditomorpha</taxon>
        <taxon>Rhabditoidea</taxon>
        <taxon>Rhabditidae</taxon>
        <taxon>Peloderinae</taxon>
        <taxon>Caenorhabditis</taxon>
    </lineage>
</organism>
<dbReference type="WormBase" id="Y47D9A.3">
    <property type="protein sequence ID" value="CE34398"/>
    <property type="gene ID" value="WBGene00021630"/>
</dbReference>
<name>Q9N4V6_CAEEL</name>
<evidence type="ECO:0000313" key="3">
    <source>
        <dbReference type="Proteomes" id="UP000001940"/>
    </source>
</evidence>
<dbReference type="EMBL" id="BX284601">
    <property type="protein sequence ID" value="CCD67163.1"/>
    <property type="molecule type" value="Genomic_DNA"/>
</dbReference>
<evidence type="ECO:0000313" key="2">
    <source>
        <dbReference type="EMBL" id="CCD67163.1"/>
    </source>
</evidence>
<proteinExistence type="predicted"/>
<dbReference type="AlphaFoldDB" id="Q9N4V6"/>
<dbReference type="PaxDb" id="6239-Y47D9A.3"/>
<gene>
    <name evidence="2" type="ORF">CELE_Y47D9A.3</name>
    <name evidence="2 4" type="ORF">Y47D9A.3</name>
</gene>
<dbReference type="CTD" id="189989"/>
<accession>Q9N4V6</accession>
<dbReference type="AGR" id="WB:WBGene00021630"/>
<reference evidence="2 3" key="1">
    <citation type="journal article" date="1998" name="Science">
        <title>Genome sequence of the nematode C. elegans: a platform for investigating biology.</title>
        <authorList>
            <consortium name="The C. elegans sequencing consortium"/>
            <person name="Sulson J.E."/>
            <person name="Waterston R."/>
        </authorList>
    </citation>
    <scope>NUCLEOTIDE SEQUENCE [LARGE SCALE GENOMIC DNA]</scope>
    <source>
        <strain evidence="2 3">Bristol N2</strain>
    </source>
</reference>
<evidence type="ECO:0000256" key="1">
    <source>
        <dbReference type="SAM" id="MobiDB-lite"/>
    </source>
</evidence>
<evidence type="ECO:0000313" key="4">
    <source>
        <dbReference type="WormBase" id="Y47D9A.3"/>
    </source>
</evidence>
<dbReference type="Proteomes" id="UP000001940">
    <property type="component" value="Chromosome I"/>
</dbReference>
<dbReference type="Bgee" id="WBGene00021630">
    <property type="expression patterns" value="Expressed in adult organism and 1 other cell type or tissue"/>
</dbReference>
<dbReference type="UCSC" id="Y47D9A.3">
    <property type="organism name" value="c. elegans"/>
</dbReference>
<dbReference type="STRING" id="6239.Y47D9A.3.1"/>
<protein>
    <submittedName>
        <fullName evidence="2">Secreted protein</fullName>
    </submittedName>
</protein>
<feature type="region of interest" description="Disordered" evidence="1">
    <location>
        <begin position="34"/>
        <end position="74"/>
    </location>
</feature>
<sequence>MSLQMEQLQDAMNYLCLAAAASISGAVIAVSCTSGQRENSRAGKGKSGRSKRSKRDKKNQNRDRRRLQLMVLSR</sequence>
<keyword evidence="3" id="KW-1185">Reference proteome</keyword>
<dbReference type="RefSeq" id="NP_491346.2">
    <property type="nucleotide sequence ID" value="NM_058945.3"/>
</dbReference>